<feature type="domain" description="NodB homology" evidence="1">
    <location>
        <begin position="128"/>
        <end position="305"/>
    </location>
</feature>
<evidence type="ECO:0000259" key="1">
    <source>
        <dbReference type="PROSITE" id="PS51677"/>
    </source>
</evidence>
<dbReference type="EMBL" id="JAECVW010000014">
    <property type="protein sequence ID" value="MBH8596371.1"/>
    <property type="molecule type" value="Genomic_DNA"/>
</dbReference>
<dbReference type="GO" id="GO:0016020">
    <property type="term" value="C:membrane"/>
    <property type="evidence" value="ECO:0007669"/>
    <property type="project" value="TreeGrafter"/>
</dbReference>
<dbReference type="InterPro" id="IPR050248">
    <property type="entry name" value="Polysacc_deacetylase_ArnD"/>
</dbReference>
<keyword evidence="3" id="KW-1185">Reference proteome</keyword>
<proteinExistence type="predicted"/>
<dbReference type="AlphaFoldDB" id="A0A8I1DGY5"/>
<comment type="caution">
    <text evidence="2">The sequence shown here is derived from an EMBL/GenBank/DDBJ whole genome shotgun (WGS) entry which is preliminary data.</text>
</comment>
<dbReference type="InterPro" id="IPR002509">
    <property type="entry name" value="NODB_dom"/>
</dbReference>
<protein>
    <submittedName>
        <fullName evidence="2">Polysaccharide deacetylase family protein</fullName>
    </submittedName>
</protein>
<dbReference type="GO" id="GO:0005975">
    <property type="term" value="P:carbohydrate metabolic process"/>
    <property type="evidence" value="ECO:0007669"/>
    <property type="project" value="InterPro"/>
</dbReference>
<reference evidence="2 3" key="1">
    <citation type="submission" date="2020-12" db="EMBL/GenBank/DDBJ databases">
        <title>WGS of Thermoactinomyces spp.</title>
        <authorList>
            <person name="Cheng K."/>
        </authorList>
    </citation>
    <scope>NUCLEOTIDE SEQUENCE [LARGE SCALE GENOMIC DNA]</scope>
    <source>
        <strain evidence="3">CICC 10671\DSM 43846</strain>
    </source>
</reference>
<dbReference type="Gene3D" id="3.20.20.370">
    <property type="entry name" value="Glycoside hydrolase/deacetylase"/>
    <property type="match status" value="1"/>
</dbReference>
<dbReference type="Proteomes" id="UP000633619">
    <property type="component" value="Unassembled WGS sequence"/>
</dbReference>
<sequence length="321" mass="36006">MATLFLSICFIVLLVQLPTIEAYVTAVKSGEEVSVLSSGFKTDSPLVEKIKKEAPKYQIAPIDARIDPVWKAIPGLNGRRVNLEATIESTLKHKDKHRIHWVYQEIPPKIQLKDLGQAPVYRGNEKKPAAALMVNVAWGTEYIPEMLKIFKREKVKATFFLDGSWLKKNPGLARQLVKEGHEVGNHAYSHPLMSRIGTGQIEAEIGKTESLIQETLQVKSKWFAPPAGDYDNRVLKIAEQFKMKTILWTLDTVDWKKSVSPAMMVNKVEKGIAPGTLLLTHPTDRTVKALPGMIRAGKDKGLKWMTVSEMLSSKRVDSIEQ</sequence>
<dbReference type="PROSITE" id="PS51677">
    <property type="entry name" value="NODB"/>
    <property type="match status" value="1"/>
</dbReference>
<dbReference type="SUPFAM" id="SSF88713">
    <property type="entry name" value="Glycoside hydrolase/deacetylase"/>
    <property type="match status" value="1"/>
</dbReference>
<dbReference type="InterPro" id="IPR011330">
    <property type="entry name" value="Glyco_hydro/deAcase_b/a-brl"/>
</dbReference>
<dbReference type="PANTHER" id="PTHR10587">
    <property type="entry name" value="GLYCOSYL TRANSFERASE-RELATED"/>
    <property type="match status" value="1"/>
</dbReference>
<dbReference type="CDD" id="cd10950">
    <property type="entry name" value="CE4_BsYlxY_like"/>
    <property type="match status" value="1"/>
</dbReference>
<evidence type="ECO:0000313" key="3">
    <source>
        <dbReference type="Proteomes" id="UP000633619"/>
    </source>
</evidence>
<evidence type="ECO:0000313" key="2">
    <source>
        <dbReference type="EMBL" id="MBH8596371.1"/>
    </source>
</evidence>
<dbReference type="GO" id="GO:0016810">
    <property type="term" value="F:hydrolase activity, acting on carbon-nitrogen (but not peptide) bonds"/>
    <property type="evidence" value="ECO:0007669"/>
    <property type="project" value="InterPro"/>
</dbReference>
<gene>
    <name evidence="2" type="ORF">I8U20_13785</name>
</gene>
<dbReference type="Pfam" id="PF01522">
    <property type="entry name" value="Polysacc_deac_1"/>
    <property type="match status" value="1"/>
</dbReference>
<dbReference type="PANTHER" id="PTHR10587:SF80">
    <property type="entry name" value="CHITOOLIGOSACCHARIDE DEACETYLASE"/>
    <property type="match status" value="1"/>
</dbReference>
<organism evidence="2 3">
    <name type="scientific">Thermoactinomyces intermedius</name>
    <dbReference type="NCBI Taxonomy" id="2024"/>
    <lineage>
        <taxon>Bacteria</taxon>
        <taxon>Bacillati</taxon>
        <taxon>Bacillota</taxon>
        <taxon>Bacilli</taxon>
        <taxon>Bacillales</taxon>
        <taxon>Thermoactinomycetaceae</taxon>
        <taxon>Thermoactinomyces</taxon>
    </lineage>
</organism>
<name>A0A8I1DGY5_THEIN</name>
<accession>A0A8I1DGY5</accession>